<dbReference type="InterPro" id="IPR027417">
    <property type="entry name" value="P-loop_NTPase"/>
</dbReference>
<accession>A0A4Y9XXB3</accession>
<protein>
    <recommendedName>
        <fullName evidence="8">RecA family profile 1 domain-containing protein</fullName>
    </recommendedName>
</protein>
<dbReference type="PANTHER" id="PTHR21575">
    <property type="entry name" value="PROTEIN HID1"/>
    <property type="match status" value="1"/>
</dbReference>
<dbReference type="Pfam" id="PF08423">
    <property type="entry name" value="Rad51"/>
    <property type="match status" value="1"/>
</dbReference>
<gene>
    <name evidence="9" type="ORF">EVJ58_g8588</name>
</gene>
<dbReference type="EMBL" id="SEKV01000648">
    <property type="protein sequence ID" value="TFY54894.1"/>
    <property type="molecule type" value="Genomic_DNA"/>
</dbReference>
<keyword evidence="4" id="KW-0067">ATP-binding</keyword>
<dbReference type="CDD" id="cd19491">
    <property type="entry name" value="XRCC3"/>
    <property type="match status" value="1"/>
</dbReference>
<dbReference type="Pfam" id="PF12722">
    <property type="entry name" value="Hid1"/>
    <property type="match status" value="1"/>
</dbReference>
<name>A0A4Y9XXB3_9APHY</name>
<evidence type="ECO:0000256" key="2">
    <source>
        <dbReference type="ARBA" id="ARBA00022741"/>
    </source>
</evidence>
<evidence type="ECO:0000256" key="6">
    <source>
        <dbReference type="ARBA" id="ARBA00023242"/>
    </source>
</evidence>
<dbReference type="PANTHER" id="PTHR21575:SF12">
    <property type="entry name" value="PROTEIN HID1"/>
    <property type="match status" value="1"/>
</dbReference>
<feature type="compositionally biased region" description="Polar residues" evidence="7">
    <location>
        <begin position="663"/>
        <end position="681"/>
    </location>
</feature>
<evidence type="ECO:0000256" key="1">
    <source>
        <dbReference type="ARBA" id="ARBA00004123"/>
    </source>
</evidence>
<dbReference type="GO" id="GO:0016020">
    <property type="term" value="C:membrane"/>
    <property type="evidence" value="ECO:0007669"/>
    <property type="project" value="TreeGrafter"/>
</dbReference>
<dbReference type="InterPro" id="IPR047348">
    <property type="entry name" value="XRCC3-like_C"/>
</dbReference>
<feature type="region of interest" description="Disordered" evidence="7">
    <location>
        <begin position="1268"/>
        <end position="1305"/>
    </location>
</feature>
<sequence length="1325" mass="145607">MLASLPQKIAIPFNLLGDEAKLAFRSHPGGIAKLATTRHILETDSYWDQVPSDVFTLISHNDVRRALYDAPENVAMLIRVVTSRLFNLVSDHTFPSAPNTTMTSFASSFMKVTHQRNTTKEALNCIRVLQRVLPVAFELESETSRLEMEFVIDDEDDEDEGGQAGSSTKAQAPESKERRYLPSLAEKLFSCIIDLMFCCGFTLPTKLQVDHYKISYVIWETGVGSTVDPGPSQPYESNRTEVLRLLLVLLSKQIYAPPVSLFTCPSLYSLQFVQKTPRRHVLTVLCSLMNTALHAPQAGVANLVGSVAGKLPYNHLVFKGEDPHSTLIGTCLQTLCVLLDFQSGTARDAVVDSEGGQSHAPTSKTNAFRYFVAKLHRPNDFTFILQGVVVIFEQQMASMNNLLPGSKRSVPYIAETVVFLWKMIDLNKKFRAYVLDSDKATDILAYLLCYGIEIKDKPQQHGLCRTISYIVQSISAERAFGQKLVSPIKAQLPQKWSNLGTAADVMIHAIYSMVATTSGALNSLYPALIIALSNSAPYFKNLSVTASTRLIQLFTAFSNPSFLLADGGHPRLLFFMLETFNSVLLRNLSDNPNLVYGILHAHKTFEDLGTFTLARGLREIRRIQQAKEERAKAGEGNADKGKGRADEPDEEQPHEEKARLLRNESNAEFPSNAGSTENTRPNSEDEAVTAMPLMSPTLGEQPLSGRAAEPSEKARGKMRAGMAMSLEMTGSLESLAATAVGRNGFVPTQEWVTSWQQGLPLDVIMLVISELLPKIQELQNSLNPANANGAVVDLIKSTNLQHILPKPGPVSARRFVWSDASIVWLTSLIWGEIYVRGMSPLGIWNSTNAVSSIAALSSQDLGILKRAGVVNVADLLLAAPSDIVRKTRANVKDIERILDTVCHAMAKQPRALQDIPHEGDEKFTTGDERLDEIIGGGVRTGMLWEVVGESAAGKTQLALQLSLMVQLPPRLGGIDGSACYVTVTTRLPTSRLTDIQDTHPLLSPSLCSLSDVHTIKAPEIPMLLHVLSSRLPSLLDQLLSQRDSKPVKLLVIDALTELFHSHNRVSKDTLFERSKNLTEISTLLHGIASKYQIAVLVLNEVIDVFDRSLDADMGRPGEILYREQSRWFNRPDYVPGGSRKEASLGLVWANQINARVMLSRTERTRIVDTDDYERAAKRPRLESSQASPAQPVRVRRLNVIFSSVGPPAALDFIIRKEGIVTLPDDVAPENTMPPPSARRPPPTQVQPTIDGISPFDIGIIEADGLLPSSPSAGDVGGAQTAVAEAEEGPQQGSGDEWDEYWREADAHDDLYNTDFASSSQSSRFA</sequence>
<evidence type="ECO:0000259" key="8">
    <source>
        <dbReference type="PROSITE" id="PS50162"/>
    </source>
</evidence>
<keyword evidence="3" id="KW-0227">DNA damage</keyword>
<feature type="region of interest" description="Disordered" evidence="7">
    <location>
        <begin position="156"/>
        <end position="176"/>
    </location>
</feature>
<evidence type="ECO:0000313" key="10">
    <source>
        <dbReference type="Proteomes" id="UP000298390"/>
    </source>
</evidence>
<comment type="subcellular location">
    <subcellularLocation>
        <location evidence="1">Nucleus</location>
    </subcellularLocation>
</comment>
<dbReference type="GO" id="GO:0140664">
    <property type="term" value="F:ATP-dependent DNA damage sensor activity"/>
    <property type="evidence" value="ECO:0007669"/>
    <property type="project" value="InterPro"/>
</dbReference>
<keyword evidence="5" id="KW-0234">DNA repair</keyword>
<comment type="caution">
    <text evidence="9">The sequence shown here is derived from an EMBL/GenBank/DDBJ whole genome shotgun (WGS) entry which is preliminary data.</text>
</comment>
<evidence type="ECO:0000256" key="7">
    <source>
        <dbReference type="SAM" id="MobiDB-lite"/>
    </source>
</evidence>
<dbReference type="GO" id="GO:0003677">
    <property type="term" value="F:DNA binding"/>
    <property type="evidence" value="ECO:0007669"/>
    <property type="project" value="InterPro"/>
</dbReference>
<evidence type="ECO:0000256" key="3">
    <source>
        <dbReference type="ARBA" id="ARBA00022763"/>
    </source>
</evidence>
<organism evidence="9 10">
    <name type="scientific">Rhodofomes roseus</name>
    <dbReference type="NCBI Taxonomy" id="34475"/>
    <lineage>
        <taxon>Eukaryota</taxon>
        <taxon>Fungi</taxon>
        <taxon>Dikarya</taxon>
        <taxon>Basidiomycota</taxon>
        <taxon>Agaricomycotina</taxon>
        <taxon>Agaricomycetes</taxon>
        <taxon>Polyporales</taxon>
        <taxon>Rhodofomes</taxon>
    </lineage>
</organism>
<dbReference type="GO" id="GO:0005797">
    <property type="term" value="C:Golgi medial cisterna"/>
    <property type="evidence" value="ECO:0007669"/>
    <property type="project" value="TreeGrafter"/>
</dbReference>
<feature type="region of interest" description="Disordered" evidence="7">
    <location>
        <begin position="627"/>
        <end position="685"/>
    </location>
</feature>
<dbReference type="Proteomes" id="UP000298390">
    <property type="component" value="Unassembled WGS sequence"/>
</dbReference>
<keyword evidence="2" id="KW-0547">Nucleotide-binding</keyword>
<dbReference type="InterPro" id="IPR020588">
    <property type="entry name" value="RecA_ATP-bd"/>
</dbReference>
<dbReference type="Gene3D" id="3.40.50.300">
    <property type="entry name" value="P-loop containing nucleotide triphosphate hydrolases"/>
    <property type="match status" value="1"/>
</dbReference>
<dbReference type="GO" id="GO:0006310">
    <property type="term" value="P:DNA recombination"/>
    <property type="evidence" value="ECO:0007669"/>
    <property type="project" value="UniProtKB-ARBA"/>
</dbReference>
<keyword evidence="6" id="KW-0539">Nucleus</keyword>
<dbReference type="GO" id="GO:0005634">
    <property type="term" value="C:nucleus"/>
    <property type="evidence" value="ECO:0007669"/>
    <property type="project" value="UniProtKB-SubCell"/>
</dbReference>
<dbReference type="PROSITE" id="PS50162">
    <property type="entry name" value="RECA_2"/>
    <property type="match status" value="1"/>
</dbReference>
<feature type="domain" description="RecA family profile 1" evidence="8">
    <location>
        <begin position="919"/>
        <end position="1101"/>
    </location>
</feature>
<dbReference type="InterPro" id="IPR013632">
    <property type="entry name" value="Rad51_C"/>
</dbReference>
<evidence type="ECO:0000313" key="9">
    <source>
        <dbReference type="EMBL" id="TFY54894.1"/>
    </source>
</evidence>
<dbReference type="SUPFAM" id="SSF52540">
    <property type="entry name" value="P-loop containing nucleoside triphosphate hydrolases"/>
    <property type="match status" value="1"/>
</dbReference>
<dbReference type="GO" id="GO:0005524">
    <property type="term" value="F:ATP binding"/>
    <property type="evidence" value="ECO:0007669"/>
    <property type="project" value="UniProtKB-KW"/>
</dbReference>
<feature type="compositionally biased region" description="Basic and acidic residues" evidence="7">
    <location>
        <begin position="627"/>
        <end position="646"/>
    </location>
</feature>
<dbReference type="STRING" id="34475.A0A4Y9XXB3"/>
<dbReference type="GO" id="GO:0006281">
    <property type="term" value="P:DNA repair"/>
    <property type="evidence" value="ECO:0007669"/>
    <property type="project" value="UniProtKB-KW"/>
</dbReference>
<proteinExistence type="predicted"/>
<evidence type="ECO:0000256" key="4">
    <source>
        <dbReference type="ARBA" id="ARBA00022840"/>
    </source>
</evidence>
<reference evidence="9 10" key="1">
    <citation type="submission" date="2019-01" db="EMBL/GenBank/DDBJ databases">
        <title>Genome sequencing of the rare red list fungi Fomitopsis rosea.</title>
        <authorList>
            <person name="Buettner E."/>
            <person name="Kellner H."/>
        </authorList>
    </citation>
    <scope>NUCLEOTIDE SEQUENCE [LARGE SCALE GENOMIC DNA]</scope>
    <source>
        <strain evidence="9 10">DSM 105464</strain>
    </source>
</reference>
<dbReference type="GO" id="GO:0000138">
    <property type="term" value="C:Golgi trans cisterna"/>
    <property type="evidence" value="ECO:0007669"/>
    <property type="project" value="TreeGrafter"/>
</dbReference>
<dbReference type="InterPro" id="IPR026705">
    <property type="entry name" value="Hid-1/Ecm30"/>
</dbReference>
<dbReference type="GO" id="GO:0061982">
    <property type="term" value="P:meiosis I cell cycle process"/>
    <property type="evidence" value="ECO:0007669"/>
    <property type="project" value="UniProtKB-ARBA"/>
</dbReference>
<evidence type="ECO:0000256" key="5">
    <source>
        <dbReference type="ARBA" id="ARBA00023204"/>
    </source>
</evidence>